<gene>
    <name evidence="2" type="ORF">PVK06_047492</name>
</gene>
<accession>A0ABR0MDJ5</accession>
<reference evidence="2 3" key="1">
    <citation type="submission" date="2023-03" db="EMBL/GenBank/DDBJ databases">
        <title>WGS of Gossypium arboreum.</title>
        <authorList>
            <person name="Yu D."/>
        </authorList>
    </citation>
    <scope>NUCLEOTIDE SEQUENCE [LARGE SCALE GENOMIC DNA]</scope>
    <source>
        <tissue evidence="2">Leaf</tissue>
    </source>
</reference>
<comment type="caution">
    <text evidence="2">The sequence shown here is derived from an EMBL/GenBank/DDBJ whole genome shotgun (WGS) entry which is preliminary data.</text>
</comment>
<feature type="region of interest" description="Disordered" evidence="1">
    <location>
        <begin position="91"/>
        <end position="111"/>
    </location>
</feature>
<dbReference type="EMBL" id="JARKNE010000013">
    <property type="protein sequence ID" value="KAK5771298.1"/>
    <property type="molecule type" value="Genomic_DNA"/>
</dbReference>
<evidence type="ECO:0000313" key="2">
    <source>
        <dbReference type="EMBL" id="KAK5771298.1"/>
    </source>
</evidence>
<evidence type="ECO:0000313" key="3">
    <source>
        <dbReference type="Proteomes" id="UP001358586"/>
    </source>
</evidence>
<sequence>MSPRKSRRTSELEPSVVATPSNFPDLNVEKFCLKLQGKMFIQKQGFELSMILCREIWTLVQYHRWECFCVTPKDFVVVQVVQELYASLRDQESSSLVGNHTSTVEGSTCHP</sequence>
<name>A0ABR0MDJ5_GOSAR</name>
<dbReference type="Proteomes" id="UP001358586">
    <property type="component" value="Chromosome 13"/>
</dbReference>
<feature type="compositionally biased region" description="Polar residues" evidence="1">
    <location>
        <begin position="93"/>
        <end position="111"/>
    </location>
</feature>
<evidence type="ECO:0000256" key="1">
    <source>
        <dbReference type="SAM" id="MobiDB-lite"/>
    </source>
</evidence>
<proteinExistence type="predicted"/>
<protein>
    <submittedName>
        <fullName evidence="2">Uncharacterized protein</fullName>
    </submittedName>
</protein>
<keyword evidence="3" id="KW-1185">Reference proteome</keyword>
<organism evidence="2 3">
    <name type="scientific">Gossypium arboreum</name>
    <name type="common">Tree cotton</name>
    <name type="synonym">Gossypium nanking</name>
    <dbReference type="NCBI Taxonomy" id="29729"/>
    <lineage>
        <taxon>Eukaryota</taxon>
        <taxon>Viridiplantae</taxon>
        <taxon>Streptophyta</taxon>
        <taxon>Embryophyta</taxon>
        <taxon>Tracheophyta</taxon>
        <taxon>Spermatophyta</taxon>
        <taxon>Magnoliopsida</taxon>
        <taxon>eudicotyledons</taxon>
        <taxon>Gunneridae</taxon>
        <taxon>Pentapetalae</taxon>
        <taxon>rosids</taxon>
        <taxon>malvids</taxon>
        <taxon>Malvales</taxon>
        <taxon>Malvaceae</taxon>
        <taxon>Malvoideae</taxon>
        <taxon>Gossypium</taxon>
    </lineage>
</organism>